<protein>
    <submittedName>
        <fullName evidence="2">F-box associated domain, type</fullName>
    </submittedName>
</protein>
<accession>A0A2P5AHI6</accession>
<gene>
    <name evidence="2" type="ORF">PanWU01x14_331960</name>
</gene>
<evidence type="ECO:0000259" key="1">
    <source>
        <dbReference type="Pfam" id="PF08268"/>
    </source>
</evidence>
<keyword evidence="3" id="KW-1185">Reference proteome</keyword>
<dbReference type="OrthoDB" id="982923at2759"/>
<evidence type="ECO:0000313" key="2">
    <source>
        <dbReference type="EMBL" id="PON35990.1"/>
    </source>
</evidence>
<proteinExistence type="predicted"/>
<comment type="caution">
    <text evidence="2">The sequence shown here is derived from an EMBL/GenBank/DDBJ whole genome shotgun (WGS) entry which is preliminary data.</text>
</comment>
<sequence>MLTLVNADIDDDPLREGESDYIPCVTENLNCFIESGYWGIQDSSEYACEDDSETDTRVVGFGYDPRSDDYKFVITKSLEVFEPGPYIAEIFTLSTYSWEEIEFDLDVHIPNCDYQVVYCNGFCYWYFWDWECTIVSFDIGDEVFQIIPRPKDVPMMPGEWEVITEWTKIAVWNDSLVLFFYTKLDPIVIDMWVVNACSGGVQVFQIITLPEDVPLMPEQWKEIGESTKIAVWNESLVLFFHTRVDPIVIDMWAMGYGGRSEWF</sequence>
<dbReference type="NCBIfam" id="TIGR01640">
    <property type="entry name" value="F_box_assoc_1"/>
    <property type="match status" value="1"/>
</dbReference>
<dbReference type="Proteomes" id="UP000237105">
    <property type="component" value="Unassembled WGS sequence"/>
</dbReference>
<name>A0A2P5AHI6_PARAD</name>
<evidence type="ECO:0000313" key="3">
    <source>
        <dbReference type="Proteomes" id="UP000237105"/>
    </source>
</evidence>
<dbReference type="EMBL" id="JXTB01000588">
    <property type="protein sequence ID" value="PON35990.1"/>
    <property type="molecule type" value="Genomic_DNA"/>
</dbReference>
<dbReference type="InterPro" id="IPR017451">
    <property type="entry name" value="F-box-assoc_interact_dom"/>
</dbReference>
<dbReference type="Pfam" id="PF08268">
    <property type="entry name" value="FBA_3"/>
    <property type="match status" value="1"/>
</dbReference>
<dbReference type="PANTHER" id="PTHR31672">
    <property type="entry name" value="BNACNNG10540D PROTEIN"/>
    <property type="match status" value="1"/>
</dbReference>
<reference evidence="3" key="1">
    <citation type="submission" date="2016-06" db="EMBL/GenBank/DDBJ databases">
        <title>Parallel loss of symbiosis genes in relatives of nitrogen-fixing non-legume Parasponia.</title>
        <authorList>
            <person name="Van Velzen R."/>
            <person name="Holmer R."/>
            <person name="Bu F."/>
            <person name="Rutten L."/>
            <person name="Van Zeijl A."/>
            <person name="Liu W."/>
            <person name="Santuari L."/>
            <person name="Cao Q."/>
            <person name="Sharma T."/>
            <person name="Shen D."/>
            <person name="Roswanjaya Y."/>
            <person name="Wardhani T."/>
            <person name="Kalhor M.S."/>
            <person name="Jansen J."/>
            <person name="Van den Hoogen J."/>
            <person name="Gungor B."/>
            <person name="Hartog M."/>
            <person name="Hontelez J."/>
            <person name="Verver J."/>
            <person name="Yang W.-C."/>
            <person name="Schijlen E."/>
            <person name="Repin R."/>
            <person name="Schilthuizen M."/>
            <person name="Schranz E."/>
            <person name="Heidstra R."/>
            <person name="Miyata K."/>
            <person name="Fedorova E."/>
            <person name="Kohlen W."/>
            <person name="Bisseling T."/>
            <person name="Smit S."/>
            <person name="Geurts R."/>
        </authorList>
    </citation>
    <scope>NUCLEOTIDE SEQUENCE [LARGE SCALE GENOMIC DNA]</scope>
    <source>
        <strain evidence="3">cv. WU1-14</strain>
    </source>
</reference>
<feature type="domain" description="F-box associated beta-propeller type 3" evidence="1">
    <location>
        <begin position="57"/>
        <end position="195"/>
    </location>
</feature>
<organism evidence="2 3">
    <name type="scientific">Parasponia andersonii</name>
    <name type="common">Sponia andersonii</name>
    <dbReference type="NCBI Taxonomy" id="3476"/>
    <lineage>
        <taxon>Eukaryota</taxon>
        <taxon>Viridiplantae</taxon>
        <taxon>Streptophyta</taxon>
        <taxon>Embryophyta</taxon>
        <taxon>Tracheophyta</taxon>
        <taxon>Spermatophyta</taxon>
        <taxon>Magnoliopsida</taxon>
        <taxon>eudicotyledons</taxon>
        <taxon>Gunneridae</taxon>
        <taxon>Pentapetalae</taxon>
        <taxon>rosids</taxon>
        <taxon>fabids</taxon>
        <taxon>Rosales</taxon>
        <taxon>Cannabaceae</taxon>
        <taxon>Parasponia</taxon>
    </lineage>
</organism>
<dbReference type="InterPro" id="IPR050796">
    <property type="entry name" value="SCF_F-box_component"/>
</dbReference>
<dbReference type="InterPro" id="IPR013187">
    <property type="entry name" value="F-box-assoc_dom_typ3"/>
</dbReference>
<dbReference type="AlphaFoldDB" id="A0A2P5AHI6"/>
<dbReference type="PANTHER" id="PTHR31672:SF13">
    <property type="entry name" value="F-BOX PROTEIN CPR30-LIKE"/>
    <property type="match status" value="1"/>
</dbReference>